<reference evidence="2" key="1">
    <citation type="submission" date="2022-10" db="EMBL/GenBank/DDBJ databases">
        <title>Catenovulum adriacola sp. nov. isolated in the Harbour of Susak.</title>
        <authorList>
            <person name="Schoch T."/>
            <person name="Reich S.J."/>
            <person name="Stoeferle S."/>
            <person name="Flaiz M."/>
            <person name="Kazda M."/>
            <person name="Riedel C.U."/>
            <person name="Duerre P."/>
        </authorList>
    </citation>
    <scope>NUCLEOTIDE SEQUENCE</scope>
    <source>
        <strain evidence="2">TS8</strain>
    </source>
</reference>
<dbReference type="Pfam" id="PF13472">
    <property type="entry name" value="Lipase_GDSL_2"/>
    <property type="match status" value="1"/>
</dbReference>
<dbReference type="Proteomes" id="UP001163726">
    <property type="component" value="Chromosome"/>
</dbReference>
<dbReference type="InterPro" id="IPR051532">
    <property type="entry name" value="Ester_Hydrolysis_Enzymes"/>
</dbReference>
<evidence type="ECO:0000313" key="3">
    <source>
        <dbReference type="Proteomes" id="UP001163726"/>
    </source>
</evidence>
<protein>
    <submittedName>
        <fullName evidence="2">Arylesterase</fullName>
    </submittedName>
</protein>
<dbReference type="SUPFAM" id="SSF52266">
    <property type="entry name" value="SGNH hydrolase"/>
    <property type="match status" value="1"/>
</dbReference>
<gene>
    <name evidence="2" type="ORF">OLW01_08535</name>
</gene>
<dbReference type="InterPro" id="IPR036514">
    <property type="entry name" value="SGNH_hydro_sf"/>
</dbReference>
<feature type="domain" description="SGNH hydrolase-type esterase" evidence="1">
    <location>
        <begin position="35"/>
        <end position="194"/>
    </location>
</feature>
<dbReference type="PANTHER" id="PTHR30383">
    <property type="entry name" value="THIOESTERASE 1/PROTEASE 1/LYSOPHOSPHOLIPASE L1"/>
    <property type="match status" value="1"/>
</dbReference>
<accession>A0ABY7AJE7</accession>
<dbReference type="InterPro" id="IPR013830">
    <property type="entry name" value="SGNH_hydro"/>
</dbReference>
<dbReference type="PANTHER" id="PTHR30383:SF24">
    <property type="entry name" value="THIOESTERASE 1_PROTEASE 1_LYSOPHOSPHOLIPASE L1"/>
    <property type="match status" value="1"/>
</dbReference>
<dbReference type="CDD" id="cd01822">
    <property type="entry name" value="Lysophospholipase_L1_like"/>
    <property type="match status" value="1"/>
</dbReference>
<proteinExistence type="predicted"/>
<dbReference type="PROSITE" id="PS01098">
    <property type="entry name" value="LIPASE_GDSL_SER"/>
    <property type="match status" value="1"/>
</dbReference>
<dbReference type="RefSeq" id="WP_268073423.1">
    <property type="nucleotide sequence ID" value="NZ_CP109965.1"/>
</dbReference>
<evidence type="ECO:0000259" key="1">
    <source>
        <dbReference type="Pfam" id="PF13472"/>
    </source>
</evidence>
<dbReference type="Gene3D" id="3.40.50.1110">
    <property type="entry name" value="SGNH hydrolase"/>
    <property type="match status" value="1"/>
</dbReference>
<evidence type="ECO:0000313" key="2">
    <source>
        <dbReference type="EMBL" id="WAJ69231.1"/>
    </source>
</evidence>
<dbReference type="EMBL" id="CP109965">
    <property type="protein sequence ID" value="WAJ69231.1"/>
    <property type="molecule type" value="Genomic_DNA"/>
</dbReference>
<name>A0ABY7AJE7_9ALTE</name>
<sequence length="213" mass="24081">MKNTLLAPLFVIFILLNTVLVQSAHASTNKQTLLILGDSLSAGYGLEVEQSWVYLLKQDWQQKYPNRQIINASISGDTTSGGLNRFKQLLNEFKPTWVLIELGGNDGLRGFQLSTIKQNLTQLVQLSQQHNAEPILAEIKIPPNYGQRYVALFIKQYHQIASEFKLDLIPFFIESVATQPDLMQNDGIHPNAKAQTQIKTYMDKHLNQAIESE</sequence>
<dbReference type="InterPro" id="IPR008265">
    <property type="entry name" value="Lipase_GDSL_AS"/>
</dbReference>
<keyword evidence="3" id="KW-1185">Reference proteome</keyword>
<organism evidence="2 3">
    <name type="scientific">Catenovulum adriaticum</name>
    <dbReference type="NCBI Taxonomy" id="2984846"/>
    <lineage>
        <taxon>Bacteria</taxon>
        <taxon>Pseudomonadati</taxon>
        <taxon>Pseudomonadota</taxon>
        <taxon>Gammaproteobacteria</taxon>
        <taxon>Alteromonadales</taxon>
        <taxon>Alteromonadaceae</taxon>
        <taxon>Catenovulum</taxon>
    </lineage>
</organism>